<dbReference type="RefSeq" id="XP_025409175.1">
    <property type="nucleotide sequence ID" value="XM_025553390.1"/>
</dbReference>
<sequence>MSDTDSIKTDRSQPDLQQKYDKLAMEFAKARMQLNVLKKAYTAKTSNLDQRSYESLDQFENCKYDTMYTNSLEVKEDFNKTNQLNSKVKTTEELKSEDVQLLKQDISSINNFVHRVLDSTKSNQIDYNLIMSEIENCKSVQKSCSINSCGVLKNELTTLKYSITNCLHNILYNKLESRTKINTDDSRLIYLNRYCLENNFKIEEDRFQKVFITLFLHFFLSFIVILHDVLEYLLKEINPEAIVTLQNSLKKLKNQSNSNSLLLENILVYCDELKTIRFSPQYILMENILLFISSKYIDSIKCINDLMKSDLTNQFDCSSLRQSIISFMALKFPIEELVSSGEYWDLSCVNKKLNDVHDTTHTLLRAINILEFEYFYKNGQVDMHWHMKDFLLHIEQSKKAKEEFNCDSIAQNCYKNIIDVCNKKLNNEISRSLSLEQEKIHWENKYKLLCLKNDSITKKKNYSGSSGPFVIENELGKCESSKQFNDEEITREKELKCYFENKINNIISTNKDLLSQSNAYAMEISALKTRLDHSILVRNQLDVKLQEALEHIEDLKEEFNLTSTNYEAQLRAMTEHLASLNETVVLERRHIDDLTSQLKSKGDKKKSK</sequence>
<dbReference type="Proteomes" id="UP000694846">
    <property type="component" value="Unplaced"/>
</dbReference>
<dbReference type="PANTHER" id="PTHR21448:SF0">
    <property type="entry name" value="PROTEIN PHOSPHATASE 1 REGULATORY SUBUNIT 21"/>
    <property type="match status" value="1"/>
</dbReference>
<feature type="coiled-coil region" evidence="1">
    <location>
        <begin position="538"/>
        <end position="583"/>
    </location>
</feature>
<dbReference type="GO" id="GO:0005769">
    <property type="term" value="C:early endosome"/>
    <property type="evidence" value="ECO:0007669"/>
    <property type="project" value="TreeGrafter"/>
</dbReference>
<evidence type="ECO:0000256" key="2">
    <source>
        <dbReference type="SAM" id="Phobius"/>
    </source>
</evidence>
<feature type="domain" description="Protein phosphatase 1 regulatory subunit 21 C-terminal" evidence="3">
    <location>
        <begin position="475"/>
        <end position="595"/>
    </location>
</feature>
<evidence type="ECO:0000313" key="4">
    <source>
        <dbReference type="Proteomes" id="UP000694846"/>
    </source>
</evidence>
<keyword evidence="4" id="KW-1185">Reference proteome</keyword>
<evidence type="ECO:0000313" key="5">
    <source>
        <dbReference type="RefSeq" id="XP_025409175.1"/>
    </source>
</evidence>
<evidence type="ECO:0000256" key="1">
    <source>
        <dbReference type="SAM" id="Coils"/>
    </source>
</evidence>
<gene>
    <name evidence="5" type="primary">LOC112682704</name>
</gene>
<dbReference type="InterPro" id="IPR040024">
    <property type="entry name" value="PPP1R21"/>
</dbReference>
<proteinExistence type="predicted"/>
<dbReference type="AlphaFoldDB" id="A0A8B8FFQ4"/>
<keyword evidence="1" id="KW-0175">Coiled coil</keyword>
<name>A0A8B8FFQ4_9HEMI</name>
<dbReference type="Pfam" id="PF21636">
    <property type="entry name" value="PPP1R21_C"/>
    <property type="match status" value="1"/>
</dbReference>
<feature type="transmembrane region" description="Helical" evidence="2">
    <location>
        <begin position="210"/>
        <end position="230"/>
    </location>
</feature>
<accession>A0A8B8FFQ4</accession>
<keyword evidence="2" id="KW-1133">Transmembrane helix</keyword>
<keyword evidence="2" id="KW-0812">Transmembrane</keyword>
<evidence type="ECO:0000259" key="3">
    <source>
        <dbReference type="Pfam" id="PF21636"/>
    </source>
</evidence>
<dbReference type="GeneID" id="112682704"/>
<dbReference type="PANTHER" id="PTHR21448">
    <property type="entry name" value="SMOOTH MUSCLE MYOSIN HEAVY CHAIN-RELATED"/>
    <property type="match status" value="1"/>
</dbReference>
<dbReference type="OrthoDB" id="5566667at2759"/>
<keyword evidence="2" id="KW-0472">Membrane</keyword>
<organism evidence="4 5">
    <name type="scientific">Sipha flava</name>
    <name type="common">yellow sugarcane aphid</name>
    <dbReference type="NCBI Taxonomy" id="143950"/>
    <lineage>
        <taxon>Eukaryota</taxon>
        <taxon>Metazoa</taxon>
        <taxon>Ecdysozoa</taxon>
        <taxon>Arthropoda</taxon>
        <taxon>Hexapoda</taxon>
        <taxon>Insecta</taxon>
        <taxon>Pterygota</taxon>
        <taxon>Neoptera</taxon>
        <taxon>Paraneoptera</taxon>
        <taxon>Hemiptera</taxon>
        <taxon>Sternorrhyncha</taxon>
        <taxon>Aphidomorpha</taxon>
        <taxon>Aphidoidea</taxon>
        <taxon>Aphididae</taxon>
        <taxon>Sipha</taxon>
    </lineage>
</organism>
<protein>
    <submittedName>
        <fullName evidence="5">Uncharacterized protein LOC112682704</fullName>
    </submittedName>
</protein>
<dbReference type="InterPro" id="IPR049372">
    <property type="entry name" value="PPP1R21_C"/>
</dbReference>
<dbReference type="GO" id="GO:0016020">
    <property type="term" value="C:membrane"/>
    <property type="evidence" value="ECO:0007669"/>
    <property type="project" value="TreeGrafter"/>
</dbReference>
<reference evidence="5" key="1">
    <citation type="submission" date="2025-08" db="UniProtKB">
        <authorList>
            <consortium name="RefSeq"/>
        </authorList>
    </citation>
    <scope>IDENTIFICATION</scope>
    <source>
        <tissue evidence="5">Whole body</tissue>
    </source>
</reference>